<feature type="domain" description="Flagellar hook-associated protein 2 C-terminal" evidence="9">
    <location>
        <begin position="243"/>
        <end position="375"/>
    </location>
</feature>
<evidence type="ECO:0000256" key="2">
    <source>
        <dbReference type="ARBA" id="ARBA00009764"/>
    </source>
</evidence>
<dbReference type="PANTHER" id="PTHR30288:SF0">
    <property type="entry name" value="FLAGELLAR HOOK-ASSOCIATED PROTEIN 2"/>
    <property type="match status" value="1"/>
</dbReference>
<comment type="caution">
    <text evidence="10">The sequence shown here is derived from an EMBL/GenBank/DDBJ whole genome shotgun (WGS) entry which is preliminary data.</text>
</comment>
<dbReference type="EMBL" id="DMND01000132">
    <property type="protein sequence ID" value="HAN27987.1"/>
    <property type="molecule type" value="Genomic_DNA"/>
</dbReference>
<dbReference type="InterPro" id="IPR010809">
    <property type="entry name" value="FliD_C"/>
</dbReference>
<keyword evidence="10" id="KW-0969">Cilium</keyword>
<gene>
    <name evidence="10" type="ORF">DCP75_09780</name>
</gene>
<evidence type="ECO:0000259" key="8">
    <source>
        <dbReference type="Pfam" id="PF02465"/>
    </source>
</evidence>
<name>A0A3C1KMU1_9GAMM</name>
<evidence type="ECO:0000256" key="4">
    <source>
        <dbReference type="ARBA" id="ARBA00023054"/>
    </source>
</evidence>
<dbReference type="InterPro" id="IPR003481">
    <property type="entry name" value="FliD_N"/>
</dbReference>
<evidence type="ECO:0000256" key="1">
    <source>
        <dbReference type="ARBA" id="ARBA00004365"/>
    </source>
</evidence>
<comment type="similarity">
    <text evidence="2">Belongs to the FliD family.</text>
</comment>
<dbReference type="STRING" id="1121937.GCA_000423125_00697"/>
<keyword evidence="10" id="KW-0282">Flagellum</keyword>
<accession>A0A3C1KMU1</accession>
<evidence type="ECO:0000313" key="11">
    <source>
        <dbReference type="Proteomes" id="UP000259273"/>
    </source>
</evidence>
<dbReference type="Pfam" id="PF07195">
    <property type="entry name" value="FliD_C"/>
    <property type="match status" value="1"/>
</dbReference>
<dbReference type="Proteomes" id="UP000259273">
    <property type="component" value="Unassembled WGS sequence"/>
</dbReference>
<dbReference type="InterPro" id="IPR040026">
    <property type="entry name" value="FliD"/>
</dbReference>
<reference evidence="10 11" key="1">
    <citation type="journal article" date="2018" name="Nat. Biotechnol.">
        <title>A standardized bacterial taxonomy based on genome phylogeny substantially revises the tree of life.</title>
        <authorList>
            <person name="Parks D.H."/>
            <person name="Chuvochina M."/>
            <person name="Waite D.W."/>
            <person name="Rinke C."/>
            <person name="Skarshewski A."/>
            <person name="Chaumeil P.A."/>
            <person name="Hugenholtz P."/>
        </authorList>
    </citation>
    <scope>NUCLEOTIDE SEQUENCE [LARGE SCALE GENOMIC DNA]</scope>
    <source>
        <strain evidence="10">UBA9158</strain>
    </source>
</reference>
<evidence type="ECO:0000256" key="3">
    <source>
        <dbReference type="ARBA" id="ARBA00011255"/>
    </source>
</evidence>
<comment type="subunit">
    <text evidence="3">Homopentamer.</text>
</comment>
<dbReference type="GO" id="GO:0071973">
    <property type="term" value="P:bacterial-type flagellum-dependent cell motility"/>
    <property type="evidence" value="ECO:0007669"/>
    <property type="project" value="TreeGrafter"/>
</dbReference>
<keyword evidence="10" id="KW-0966">Cell projection</keyword>
<dbReference type="GO" id="GO:0009421">
    <property type="term" value="C:bacterial-type flagellum filament cap"/>
    <property type="evidence" value="ECO:0007669"/>
    <property type="project" value="InterPro"/>
</dbReference>
<protein>
    <recommendedName>
        <fullName evidence="7">Filament cap protein</fullName>
    </recommendedName>
    <alternativeName>
        <fullName evidence="6">Flagellar cap protein</fullName>
    </alternativeName>
</protein>
<dbReference type="PANTHER" id="PTHR30288">
    <property type="entry name" value="FLAGELLAR CAP/ASSEMBLY PROTEIN FLID"/>
    <property type="match status" value="1"/>
</dbReference>
<dbReference type="AlphaFoldDB" id="A0A3C1KMU1"/>
<feature type="domain" description="Flagellar hook-associated protein 2 N-terminal" evidence="8">
    <location>
        <begin position="9"/>
        <end position="106"/>
    </location>
</feature>
<evidence type="ECO:0000256" key="7">
    <source>
        <dbReference type="ARBA" id="ARBA00033192"/>
    </source>
</evidence>
<keyword evidence="5" id="KW-0975">Bacterial flagellum</keyword>
<comment type="subcellular location">
    <subcellularLocation>
        <location evidence="1">Bacterial flagellum</location>
    </subcellularLocation>
</comment>
<dbReference type="Pfam" id="PF02465">
    <property type="entry name" value="FliD_N"/>
    <property type="match status" value="1"/>
</dbReference>
<evidence type="ECO:0000256" key="6">
    <source>
        <dbReference type="ARBA" id="ARBA00033074"/>
    </source>
</evidence>
<organism evidence="10 11">
    <name type="scientific">Haliea salexigens</name>
    <dbReference type="NCBI Taxonomy" id="287487"/>
    <lineage>
        <taxon>Bacteria</taxon>
        <taxon>Pseudomonadati</taxon>
        <taxon>Pseudomonadota</taxon>
        <taxon>Gammaproteobacteria</taxon>
        <taxon>Cellvibrionales</taxon>
        <taxon>Halieaceae</taxon>
        <taxon>Haliea</taxon>
    </lineage>
</organism>
<dbReference type="GO" id="GO:0007155">
    <property type="term" value="P:cell adhesion"/>
    <property type="evidence" value="ECO:0007669"/>
    <property type="project" value="InterPro"/>
</dbReference>
<feature type="non-terminal residue" evidence="10">
    <location>
        <position position="376"/>
    </location>
</feature>
<evidence type="ECO:0000256" key="5">
    <source>
        <dbReference type="ARBA" id="ARBA00023143"/>
    </source>
</evidence>
<keyword evidence="4" id="KW-0175">Coiled coil</keyword>
<evidence type="ECO:0000259" key="9">
    <source>
        <dbReference type="Pfam" id="PF07195"/>
    </source>
</evidence>
<proteinExistence type="inferred from homology"/>
<evidence type="ECO:0000313" key="10">
    <source>
        <dbReference type="EMBL" id="HAN27987.1"/>
    </source>
</evidence>
<dbReference type="GO" id="GO:0009424">
    <property type="term" value="C:bacterial-type flagellum hook"/>
    <property type="evidence" value="ECO:0007669"/>
    <property type="project" value="InterPro"/>
</dbReference>
<sequence length="376" mass="38118">MVSVTGVGSGLDIESLVTQLLTAERAPAETRLARREATLTSELSAFGTLKGLLAGLQGKASALKNVSTFSQRSAQSSNAEAVGVSAGANAAVGSYSLAVSARASAQTLASGAFAAKDSEIGQGTLNIRFGTIAATPVDPGPQTVTSFSENTERTGASITIDSSNNTLEGVRDAINDADIGISASVVKDGESFRLLLTGPDTGAANGIEISVDDQGDANDLDTQGLSRLAFNTDAANLTQTRAAEDAQFTLNGLALSSASNTVTDVIEGVTLTLGAVTEQDATITVSENRAAVRSSVEQLVTAYNSFITSAASLTRYDPATQLAGPLQGDSGTRAIISQVRSALTASIQGADGPYGSLAELGITTGDDGTLSIDSER</sequence>